<evidence type="ECO:0000313" key="1">
    <source>
        <dbReference type="EMBL" id="KAH6926661.1"/>
    </source>
</evidence>
<reference evidence="1" key="1">
    <citation type="submission" date="2020-05" db="EMBL/GenBank/DDBJ databases">
        <title>Large-scale comparative analyses of tick genomes elucidate their genetic diversity and vector capacities.</title>
        <authorList>
            <person name="Jia N."/>
            <person name="Wang J."/>
            <person name="Shi W."/>
            <person name="Du L."/>
            <person name="Sun Y."/>
            <person name="Zhan W."/>
            <person name="Jiang J."/>
            <person name="Wang Q."/>
            <person name="Zhang B."/>
            <person name="Ji P."/>
            <person name="Sakyi L.B."/>
            <person name="Cui X."/>
            <person name="Yuan T."/>
            <person name="Jiang B."/>
            <person name="Yang W."/>
            <person name="Lam T.T.-Y."/>
            <person name="Chang Q."/>
            <person name="Ding S."/>
            <person name="Wang X."/>
            <person name="Zhu J."/>
            <person name="Ruan X."/>
            <person name="Zhao L."/>
            <person name="Wei J."/>
            <person name="Que T."/>
            <person name="Du C."/>
            <person name="Cheng J."/>
            <person name="Dai P."/>
            <person name="Han X."/>
            <person name="Huang E."/>
            <person name="Gao Y."/>
            <person name="Liu J."/>
            <person name="Shao H."/>
            <person name="Ye R."/>
            <person name="Li L."/>
            <person name="Wei W."/>
            <person name="Wang X."/>
            <person name="Wang C."/>
            <person name="Yang T."/>
            <person name="Huo Q."/>
            <person name="Li W."/>
            <person name="Guo W."/>
            <person name="Chen H."/>
            <person name="Zhou L."/>
            <person name="Ni X."/>
            <person name="Tian J."/>
            <person name="Zhou Y."/>
            <person name="Sheng Y."/>
            <person name="Liu T."/>
            <person name="Pan Y."/>
            <person name="Xia L."/>
            <person name="Li J."/>
            <person name="Zhao F."/>
            <person name="Cao W."/>
        </authorList>
    </citation>
    <scope>NUCLEOTIDE SEQUENCE</scope>
    <source>
        <strain evidence="1">Hyas-2018</strain>
    </source>
</reference>
<keyword evidence="2" id="KW-1185">Reference proteome</keyword>
<sequence>MIITTTTALNLRQLYIRFLMVSRFSQDALENLFSIIRAKTPAPRAREFKYTLQLIMLAQFFKSSKHGSYDMDDSVHLTDFLCSRPDLNAELDNAVKMPTLSKNLVREKHESLEYLAGGRPRSALYGVGLPCRPSNVQSTLGCLSMSQKRSIADFFSPSSKRAKHKAVSPELFASTAEYSETLQEQENAQCFVSIPLEETVRSIASDDACPSSSGHMDRECDDLSASCAARHQPDSATEFTASDVDVDHAGQLDISKFKTEQPTQPILNPFPSKKYGKLSRSFNSNWYRLFPWLEYSAQAGAAFCYPCRMSSTGDNEKLHLSMVDTVIGKMP</sequence>
<accession>A0ACB7RYB9</accession>
<proteinExistence type="predicted"/>
<gene>
    <name evidence="1" type="ORF">HPB50_021176</name>
</gene>
<comment type="caution">
    <text evidence="1">The sequence shown here is derived from an EMBL/GenBank/DDBJ whole genome shotgun (WGS) entry which is preliminary data.</text>
</comment>
<protein>
    <submittedName>
        <fullName evidence="1">Uncharacterized protein</fullName>
    </submittedName>
</protein>
<dbReference type="Proteomes" id="UP000821845">
    <property type="component" value="Chromosome 7"/>
</dbReference>
<evidence type="ECO:0000313" key="2">
    <source>
        <dbReference type="Proteomes" id="UP000821845"/>
    </source>
</evidence>
<dbReference type="EMBL" id="CM023487">
    <property type="protein sequence ID" value="KAH6926661.1"/>
    <property type="molecule type" value="Genomic_DNA"/>
</dbReference>
<name>A0ACB7RYB9_HYAAI</name>
<organism evidence="1 2">
    <name type="scientific">Hyalomma asiaticum</name>
    <name type="common">Tick</name>
    <dbReference type="NCBI Taxonomy" id="266040"/>
    <lineage>
        <taxon>Eukaryota</taxon>
        <taxon>Metazoa</taxon>
        <taxon>Ecdysozoa</taxon>
        <taxon>Arthropoda</taxon>
        <taxon>Chelicerata</taxon>
        <taxon>Arachnida</taxon>
        <taxon>Acari</taxon>
        <taxon>Parasitiformes</taxon>
        <taxon>Ixodida</taxon>
        <taxon>Ixodoidea</taxon>
        <taxon>Ixodidae</taxon>
        <taxon>Hyalomminae</taxon>
        <taxon>Hyalomma</taxon>
    </lineage>
</organism>